<gene>
    <name evidence="2" type="ordered locus">Acid345_2913</name>
</gene>
<accession>Q1IMI6</accession>
<evidence type="ECO:0000313" key="2">
    <source>
        <dbReference type="EMBL" id="ABF41914.1"/>
    </source>
</evidence>
<proteinExistence type="predicted"/>
<keyword evidence="3" id="KW-1185">Reference proteome</keyword>
<reference evidence="2 3" key="1">
    <citation type="journal article" date="2009" name="Appl. Environ. Microbiol.">
        <title>Three genomes from the phylum Acidobacteria provide insight into the lifestyles of these microorganisms in soils.</title>
        <authorList>
            <person name="Ward N.L."/>
            <person name="Challacombe J.F."/>
            <person name="Janssen P.H."/>
            <person name="Henrissat B."/>
            <person name="Coutinho P.M."/>
            <person name="Wu M."/>
            <person name="Xie G."/>
            <person name="Haft D.H."/>
            <person name="Sait M."/>
            <person name="Badger J."/>
            <person name="Barabote R.D."/>
            <person name="Bradley B."/>
            <person name="Brettin T.S."/>
            <person name="Brinkac L.M."/>
            <person name="Bruce D."/>
            <person name="Creasy T."/>
            <person name="Daugherty S.C."/>
            <person name="Davidsen T.M."/>
            <person name="DeBoy R.T."/>
            <person name="Detter J.C."/>
            <person name="Dodson R.J."/>
            <person name="Durkin A.S."/>
            <person name="Ganapathy A."/>
            <person name="Gwinn-Giglio M."/>
            <person name="Han C.S."/>
            <person name="Khouri H."/>
            <person name="Kiss H."/>
            <person name="Kothari S.P."/>
            <person name="Madupu R."/>
            <person name="Nelson K.E."/>
            <person name="Nelson W.C."/>
            <person name="Paulsen I."/>
            <person name="Penn K."/>
            <person name="Ren Q."/>
            <person name="Rosovitz M.J."/>
            <person name="Selengut J.D."/>
            <person name="Shrivastava S."/>
            <person name="Sullivan S.A."/>
            <person name="Tapia R."/>
            <person name="Thompson L.S."/>
            <person name="Watkins K.L."/>
            <person name="Yang Q."/>
            <person name="Yu C."/>
            <person name="Zafar N."/>
            <person name="Zhou L."/>
            <person name="Kuske C.R."/>
        </authorList>
    </citation>
    <scope>NUCLEOTIDE SEQUENCE [LARGE SCALE GENOMIC DNA]</scope>
    <source>
        <strain evidence="2 3">Ellin345</strain>
    </source>
</reference>
<dbReference type="OrthoDB" id="9760040at2"/>
<organism evidence="2 3">
    <name type="scientific">Koribacter versatilis (strain Ellin345)</name>
    <dbReference type="NCBI Taxonomy" id="204669"/>
    <lineage>
        <taxon>Bacteria</taxon>
        <taxon>Pseudomonadati</taxon>
        <taxon>Acidobacteriota</taxon>
        <taxon>Terriglobia</taxon>
        <taxon>Terriglobales</taxon>
        <taxon>Candidatus Korobacteraceae</taxon>
        <taxon>Candidatus Korobacter</taxon>
    </lineage>
</organism>
<protein>
    <recommendedName>
        <fullName evidence="4">DUF885 domain-containing protein</fullName>
    </recommendedName>
</protein>
<dbReference type="EnsemblBacteria" id="ABF41914">
    <property type="protein sequence ID" value="ABF41914"/>
    <property type="gene ID" value="Acid345_2913"/>
</dbReference>
<evidence type="ECO:0008006" key="4">
    <source>
        <dbReference type="Google" id="ProtNLM"/>
    </source>
</evidence>
<evidence type="ECO:0000313" key="3">
    <source>
        <dbReference type="Proteomes" id="UP000002432"/>
    </source>
</evidence>
<dbReference type="Proteomes" id="UP000002432">
    <property type="component" value="Chromosome"/>
</dbReference>
<dbReference type="EMBL" id="CP000360">
    <property type="protein sequence ID" value="ABF41914.1"/>
    <property type="molecule type" value="Genomic_DNA"/>
</dbReference>
<sequence>MRFLSTLLALCMFAGALMAQGSDVDNRRKQLNQILDDYWEYTMRTNPEYASILGDKRYNDKLSDASYAAVLRDLDETRKYVARLEAVDTAGFPEQEQLNKELLLRQLKMGLEGARFKTWEMPVNQFSGIHIDAPQLVNLLSFETVKDYEDFIARLNLLPLVFDQTEDLMRMGMKSGRIPPKILLDQVVKQAKGLAETKAEDSPFAGPVKKFPDGISAADQKRLHDAVITAISTKVTPAYEEFTKFVADEYAPKGRTDPGAWSLPDGEALYAFMVKQSTTTDKTPEEIHQLGLQQVAADRAAMLEIAKKMGYSDLKSFEATIKDNPKLHAQSRQQILDIYQKYEDQMWAKLPELFGTLPKAKVIVMPVEEFREKEASAAQYNSGTPDGKRPGHIMVNTGDFAKRLTIDMESTAYHEGVPGHHLQGSIAQEIPTLPKFRQQAYYTAYVEGWALYSERLGKEVGFYQDPYNDYGRLQDDLLRAIRLVVDTGFHYKKWTRQQVVDYFHNNSAIDEVNVQSETDRYIAWPAQALGYKMGQLKFIELRERSKQELGAKFDIRKYHDEVIDSGALPLDVLERRVNSWIAEQK</sequence>
<dbReference type="InterPro" id="IPR010281">
    <property type="entry name" value="DUF885"/>
</dbReference>
<dbReference type="STRING" id="204669.Acid345_2913"/>
<evidence type="ECO:0000256" key="1">
    <source>
        <dbReference type="SAM" id="SignalP"/>
    </source>
</evidence>
<dbReference type="Pfam" id="PF05960">
    <property type="entry name" value="DUF885"/>
    <property type="match status" value="1"/>
</dbReference>
<name>Q1IMI6_KORVE</name>
<keyword evidence="1" id="KW-0732">Signal</keyword>
<dbReference type="PANTHER" id="PTHR33361">
    <property type="entry name" value="GLR0591 PROTEIN"/>
    <property type="match status" value="1"/>
</dbReference>
<dbReference type="PANTHER" id="PTHR33361:SF16">
    <property type="entry name" value="DUF885 DOMAIN-CONTAINING PROTEIN"/>
    <property type="match status" value="1"/>
</dbReference>
<dbReference type="eggNOG" id="COG4805">
    <property type="taxonomic scope" value="Bacteria"/>
</dbReference>
<feature type="chain" id="PRO_5004190928" description="DUF885 domain-containing protein" evidence="1">
    <location>
        <begin position="20"/>
        <end position="585"/>
    </location>
</feature>
<feature type="signal peptide" evidence="1">
    <location>
        <begin position="1"/>
        <end position="19"/>
    </location>
</feature>
<dbReference type="KEGG" id="aba:Acid345_2913"/>
<dbReference type="AlphaFoldDB" id="Q1IMI6"/>
<dbReference type="RefSeq" id="WP_011523715.1">
    <property type="nucleotide sequence ID" value="NC_008009.1"/>
</dbReference>
<dbReference type="HOGENOM" id="CLU_018914_1_0_0"/>